<dbReference type="EMBL" id="CP065668">
    <property type="protein sequence ID" value="QPS06806.1"/>
    <property type="molecule type" value="Genomic_DNA"/>
</dbReference>
<dbReference type="InterPro" id="IPR036291">
    <property type="entry name" value="NAD(P)-bd_dom_sf"/>
</dbReference>
<dbReference type="GO" id="GO:0016491">
    <property type="term" value="F:oxidoreductase activity"/>
    <property type="evidence" value="ECO:0007669"/>
    <property type="project" value="InterPro"/>
</dbReference>
<evidence type="ECO:0000313" key="3">
    <source>
        <dbReference type="Proteomes" id="UP000594778"/>
    </source>
</evidence>
<gene>
    <name evidence="2" type="ORF">I6G66_21190</name>
</gene>
<dbReference type="Pfam" id="PF08240">
    <property type="entry name" value="ADH_N"/>
    <property type="match status" value="1"/>
</dbReference>
<dbReference type="AlphaFoldDB" id="A0A7T2VXC1"/>
<evidence type="ECO:0000259" key="1">
    <source>
        <dbReference type="SMART" id="SM00829"/>
    </source>
</evidence>
<dbReference type="InterPro" id="IPR013149">
    <property type="entry name" value="ADH-like_C"/>
</dbReference>
<evidence type="ECO:0000313" key="2">
    <source>
        <dbReference type="EMBL" id="QPS06806.1"/>
    </source>
</evidence>
<dbReference type="Gene3D" id="3.40.50.720">
    <property type="entry name" value="NAD(P)-binding Rossmann-like Domain"/>
    <property type="match status" value="1"/>
</dbReference>
<proteinExistence type="predicted"/>
<protein>
    <submittedName>
        <fullName evidence="2">NADPH:quinone oxidoreductase family protein</fullName>
    </submittedName>
</protein>
<reference evidence="2 3" key="1">
    <citation type="submission" date="2020-12" db="EMBL/GenBank/DDBJ databases">
        <title>FDA dAtabase for Regulatory Grade micrObial Sequences (FDA-ARGOS): Supporting development and validation of Infectious Disease Dx tests.</title>
        <authorList>
            <person name="Sproer C."/>
            <person name="Gronow S."/>
            <person name="Severitt S."/>
            <person name="Schroder I."/>
            <person name="Tallon L."/>
            <person name="Sadzewicz L."/>
            <person name="Zhao X."/>
            <person name="Boylan J."/>
            <person name="Ott S."/>
            <person name="Bowen H."/>
            <person name="Vavikolanu K."/>
            <person name="Mehta A."/>
            <person name="Aluvathingal J."/>
            <person name="Nadendla S."/>
            <person name="Lowell S."/>
            <person name="Myers T."/>
            <person name="Yan Y."/>
            <person name="Sichtig H."/>
        </authorList>
    </citation>
    <scope>NUCLEOTIDE SEQUENCE [LARGE SCALE GENOMIC DNA]</scope>
    <source>
        <strain evidence="2 3">FDAARGOS_909</strain>
    </source>
</reference>
<dbReference type="SUPFAM" id="SSF51735">
    <property type="entry name" value="NAD(P)-binding Rossmann-fold domains"/>
    <property type="match status" value="1"/>
</dbReference>
<dbReference type="RefSeq" id="WP_197954368.1">
    <property type="nucleotide sequence ID" value="NZ_CP065668.1"/>
</dbReference>
<dbReference type="InterPro" id="IPR020843">
    <property type="entry name" value="ER"/>
</dbReference>
<dbReference type="Proteomes" id="UP000594778">
    <property type="component" value="Chromosome"/>
</dbReference>
<dbReference type="InterPro" id="IPR013154">
    <property type="entry name" value="ADH-like_N"/>
</dbReference>
<dbReference type="Gene3D" id="3.90.180.10">
    <property type="entry name" value="Medium-chain alcohol dehydrogenases, catalytic domain"/>
    <property type="match status" value="1"/>
</dbReference>
<dbReference type="PANTHER" id="PTHR43677:SF4">
    <property type="entry name" value="QUINONE OXIDOREDUCTASE-LIKE PROTEIN 2"/>
    <property type="match status" value="1"/>
</dbReference>
<feature type="domain" description="Enoyl reductase (ER)" evidence="1">
    <location>
        <begin position="33"/>
        <end position="352"/>
    </location>
</feature>
<name>A0A7T2VXC1_DELAC</name>
<dbReference type="InterPro" id="IPR051397">
    <property type="entry name" value="Zn-ADH-like_protein"/>
</dbReference>
<organism evidence="2 3">
    <name type="scientific">Delftia acidovorans</name>
    <name type="common">Pseudomonas acidovorans</name>
    <name type="synonym">Comamonas acidovorans</name>
    <dbReference type="NCBI Taxonomy" id="80866"/>
    <lineage>
        <taxon>Bacteria</taxon>
        <taxon>Pseudomonadati</taxon>
        <taxon>Pseudomonadota</taxon>
        <taxon>Betaproteobacteria</taxon>
        <taxon>Burkholderiales</taxon>
        <taxon>Comamonadaceae</taxon>
        <taxon>Delftia</taxon>
    </lineage>
</organism>
<dbReference type="CDD" id="cd08241">
    <property type="entry name" value="QOR1"/>
    <property type="match status" value="1"/>
</dbReference>
<dbReference type="Pfam" id="PF00107">
    <property type="entry name" value="ADH_zinc_N"/>
    <property type="match status" value="1"/>
</dbReference>
<dbReference type="SMART" id="SM00829">
    <property type="entry name" value="PKS_ER"/>
    <property type="match status" value="1"/>
</dbReference>
<accession>A0A7T2VXC1</accession>
<sequence length="359" mass="37892">MSASTSTFTPTTLDTSPDTSLQALVCHQFGAPHEVVSLQTMDRPGQPLGAYQARIAVAYANVSHATGLLIEGRYQRRPPLPFVPGTEGVGRVLECGSAVQHLQPGDAVAFIADWGAFAQETVVHASTVYRLPAGMPWLQALPIPLSYGTAYTALHWRARLQEGDVVLVLGAGSGVGAAAVEVARQTPGVQVLACASTEAKRADALRRGAHQAVTPQDLAAQVKQATQGRGASLVFDPVGGDLLLQALRAAAQNAQLLSVGFASGAIPAVPMNLALVKNLTLHGFFYGRYIGWTPADERQAFMAQLQPVIATLLDWAARGRIHPQVSQVFDMHELPAALDALHGRNVTGKLALAIQGDKV</sequence>
<dbReference type="PANTHER" id="PTHR43677">
    <property type="entry name" value="SHORT-CHAIN DEHYDROGENASE/REDUCTASE"/>
    <property type="match status" value="1"/>
</dbReference>
<dbReference type="InterPro" id="IPR011032">
    <property type="entry name" value="GroES-like_sf"/>
</dbReference>
<dbReference type="SUPFAM" id="SSF50129">
    <property type="entry name" value="GroES-like"/>
    <property type="match status" value="1"/>
</dbReference>